<dbReference type="Pfam" id="PF08240">
    <property type="entry name" value="ADH_N"/>
    <property type="match status" value="1"/>
</dbReference>
<dbReference type="InterPro" id="IPR013154">
    <property type="entry name" value="ADH-like_N"/>
</dbReference>
<evidence type="ECO:0000259" key="7">
    <source>
        <dbReference type="Pfam" id="PF16912"/>
    </source>
</evidence>
<feature type="compositionally biased region" description="Basic residues" evidence="5">
    <location>
        <begin position="465"/>
        <end position="484"/>
    </location>
</feature>
<organism evidence="8 9">
    <name type="scientific">Mycobacterium kansasii 662</name>
    <dbReference type="NCBI Taxonomy" id="1299326"/>
    <lineage>
        <taxon>Bacteria</taxon>
        <taxon>Bacillati</taxon>
        <taxon>Actinomycetota</taxon>
        <taxon>Actinomycetes</taxon>
        <taxon>Mycobacteriales</taxon>
        <taxon>Mycobacteriaceae</taxon>
        <taxon>Mycobacterium</taxon>
    </lineage>
</organism>
<dbReference type="Pfam" id="PF16912">
    <property type="entry name" value="Glu_dehyd_C"/>
    <property type="match status" value="1"/>
</dbReference>
<feature type="compositionally biased region" description="Basic residues" evidence="5">
    <location>
        <begin position="557"/>
        <end position="574"/>
    </location>
</feature>
<keyword evidence="3" id="KW-0862">Zinc</keyword>
<dbReference type="SUPFAM" id="SSF51735">
    <property type="entry name" value="NAD(P)-binding Rossmann-fold domains"/>
    <property type="match status" value="1"/>
</dbReference>
<dbReference type="PANTHER" id="PTHR43401">
    <property type="entry name" value="L-THREONINE 3-DEHYDROGENASE"/>
    <property type="match status" value="1"/>
</dbReference>
<dbReference type="InterPro" id="IPR011032">
    <property type="entry name" value="GroES-like_sf"/>
</dbReference>
<gene>
    <name evidence="8" type="ORF">I545_5804</name>
</gene>
<dbReference type="Proteomes" id="UP000020561">
    <property type="component" value="Unassembled WGS sequence"/>
</dbReference>
<dbReference type="InterPro" id="IPR036291">
    <property type="entry name" value="NAD(P)-bd_dom_sf"/>
</dbReference>
<feature type="compositionally biased region" description="Basic and acidic residues" evidence="5">
    <location>
        <begin position="584"/>
        <end position="604"/>
    </location>
</feature>
<feature type="region of interest" description="Disordered" evidence="5">
    <location>
        <begin position="355"/>
        <end position="386"/>
    </location>
</feature>
<evidence type="ECO:0000259" key="6">
    <source>
        <dbReference type="Pfam" id="PF08240"/>
    </source>
</evidence>
<keyword evidence="4" id="KW-0560">Oxidoreductase</keyword>
<evidence type="ECO:0000256" key="5">
    <source>
        <dbReference type="SAM" id="MobiDB-lite"/>
    </source>
</evidence>
<comment type="cofactor">
    <cofactor evidence="1">
        <name>Zn(2+)</name>
        <dbReference type="ChEBI" id="CHEBI:29105"/>
    </cofactor>
</comment>
<protein>
    <submittedName>
        <fullName evidence="8">Alcohol dehydrogenase GroES-like domain protein</fullName>
    </submittedName>
</protein>
<sequence length="617" mass="66640">MQSLTIEPGRRGSMQVVELPEPIAATGELLVDGLALGVCGTDKELVAGDIGLPPSGSSWMVLGHESLGRVRQAPPGSSFSAGDLVVGVVRRPDPVPCGACARTEFDNCRNGRYSERGIKELHGYGSQTWCVEEEYAVRLDPALKHVGVLTEPTSVVVKAWEQIDRVGARGWFEPERVLVTGAGPIGLLAALMATQRGLETHVLDRVTSGAKPAAVRVLGATYHHDDVELVAKRIRPDVVIEATGVGTVVVDAIRNTNFYGITCLLGLLSSEHHVDVDAGILNRDIVLKNDVVVGSVNSNLRHFRGAADVLARADEAWLQRLITRRVPLARAAESPWKSRRLLTLETRMQVCRRNNLPGSPQRVATARRRRPPRCGWSEPCAPSWAPSRARCHGWPASSATAWSRCAPGRVRPTSMTGTLRGCPARSLPGSRSSNRRTENSSAPTRFLSEPPVSSGRSSTANTRNSRFHRRPPRGVRGRAHLHRPAICRGVDGPEYLLRHQVPRPLGARPTRRRAWAGPGTALGGQLPGIRGPQAVENRPSGGPRRRPGSGGAADAGRRHRGGAARQTRTHHHTGPGRGATPRSGRAEVHRDRAQPALGDRSDVRAHLGRGGLRLLHH</sequence>
<reference evidence="8 9" key="1">
    <citation type="submission" date="2013-12" db="EMBL/GenBank/DDBJ databases">
        <authorList>
            <person name="Brown-Elliot B."/>
            <person name="Wallace R."/>
            <person name="Lenaerts A."/>
            <person name="Ordway D."/>
            <person name="DeGroote M.A."/>
            <person name="Parker T."/>
            <person name="Sizemore C."/>
            <person name="Tallon L.J."/>
            <person name="Sadzewicz L.K."/>
            <person name="Sengamalay N."/>
            <person name="Fraser C.M."/>
            <person name="Hine E."/>
            <person name="Shefchek K.A."/>
            <person name="Das S.P."/>
            <person name="Tettelin H."/>
        </authorList>
    </citation>
    <scope>NUCLEOTIDE SEQUENCE [LARGE SCALE GENOMIC DNA]</scope>
    <source>
        <strain evidence="8 9">662</strain>
    </source>
</reference>
<evidence type="ECO:0000313" key="9">
    <source>
        <dbReference type="Proteomes" id="UP000020561"/>
    </source>
</evidence>
<dbReference type="SUPFAM" id="SSF50129">
    <property type="entry name" value="GroES-like"/>
    <property type="match status" value="1"/>
</dbReference>
<dbReference type="PANTHER" id="PTHR43401:SF2">
    <property type="entry name" value="L-THREONINE 3-DEHYDROGENASE"/>
    <property type="match status" value="1"/>
</dbReference>
<accession>X7YSZ5</accession>
<feature type="region of interest" description="Disordered" evidence="5">
    <location>
        <begin position="501"/>
        <end position="604"/>
    </location>
</feature>
<feature type="domain" description="Glucose dehydrogenase C-terminal" evidence="7">
    <location>
        <begin position="145"/>
        <end position="332"/>
    </location>
</feature>
<dbReference type="AlphaFoldDB" id="X7YSZ5"/>
<evidence type="ECO:0000256" key="1">
    <source>
        <dbReference type="ARBA" id="ARBA00001947"/>
    </source>
</evidence>
<dbReference type="GO" id="GO:0046872">
    <property type="term" value="F:metal ion binding"/>
    <property type="evidence" value="ECO:0007669"/>
    <property type="project" value="UniProtKB-KW"/>
</dbReference>
<comment type="caution">
    <text evidence="8">The sequence shown here is derived from an EMBL/GenBank/DDBJ whole genome shotgun (WGS) entry which is preliminary data.</text>
</comment>
<evidence type="ECO:0000256" key="3">
    <source>
        <dbReference type="ARBA" id="ARBA00022833"/>
    </source>
</evidence>
<proteinExistence type="predicted"/>
<evidence type="ECO:0000256" key="2">
    <source>
        <dbReference type="ARBA" id="ARBA00022723"/>
    </source>
</evidence>
<dbReference type="InterPro" id="IPR050129">
    <property type="entry name" value="Zn_alcohol_dh"/>
</dbReference>
<dbReference type="Gene3D" id="3.40.50.720">
    <property type="entry name" value="NAD(P)-binding Rossmann-like Domain"/>
    <property type="match status" value="1"/>
</dbReference>
<feature type="region of interest" description="Disordered" evidence="5">
    <location>
        <begin position="407"/>
        <end position="484"/>
    </location>
</feature>
<keyword evidence="2" id="KW-0479">Metal-binding</keyword>
<evidence type="ECO:0000313" key="8">
    <source>
        <dbReference type="EMBL" id="EUA10317.1"/>
    </source>
</evidence>
<dbReference type="CDD" id="cd08230">
    <property type="entry name" value="glucose_DH"/>
    <property type="match status" value="1"/>
</dbReference>
<dbReference type="InterPro" id="IPR031640">
    <property type="entry name" value="Glu_dehyd_C"/>
</dbReference>
<feature type="domain" description="Alcohol dehydrogenase-like N-terminal" evidence="6">
    <location>
        <begin position="27"/>
        <end position="138"/>
    </location>
</feature>
<dbReference type="GO" id="GO:0016491">
    <property type="term" value="F:oxidoreductase activity"/>
    <property type="evidence" value="ECO:0007669"/>
    <property type="project" value="UniProtKB-KW"/>
</dbReference>
<dbReference type="EMBL" id="JAOA01000012">
    <property type="protein sequence ID" value="EUA10317.1"/>
    <property type="molecule type" value="Genomic_DNA"/>
</dbReference>
<evidence type="ECO:0000256" key="4">
    <source>
        <dbReference type="ARBA" id="ARBA00023002"/>
    </source>
</evidence>
<feature type="compositionally biased region" description="Polar residues" evidence="5">
    <location>
        <begin position="454"/>
        <end position="464"/>
    </location>
</feature>
<name>X7YSZ5_MYCKA</name>
<dbReference type="Gene3D" id="3.90.180.10">
    <property type="entry name" value="Medium-chain alcohol dehydrogenases, catalytic domain"/>
    <property type="match status" value="1"/>
</dbReference>